<keyword evidence="7" id="KW-0539">Nucleus</keyword>
<feature type="domain" description="KRAB" evidence="11">
    <location>
        <begin position="8"/>
        <end position="83"/>
    </location>
</feature>
<dbReference type="SMART" id="SM00355">
    <property type="entry name" value="ZnF_C2H2"/>
    <property type="match status" value="6"/>
</dbReference>
<feature type="domain" description="C2H2-type" evidence="10">
    <location>
        <begin position="354"/>
        <end position="381"/>
    </location>
</feature>
<dbReference type="PROSITE" id="PS00028">
    <property type="entry name" value="ZINC_FINGER_C2H2_1"/>
    <property type="match status" value="5"/>
</dbReference>
<keyword evidence="12" id="KW-1185">Reference proteome</keyword>
<dbReference type="PANTHER" id="PTHR24381">
    <property type="entry name" value="ZINC FINGER PROTEIN"/>
    <property type="match status" value="1"/>
</dbReference>
<keyword evidence="2" id="KW-0479">Metal-binding</keyword>
<accession>A0ABM3T9B1</accession>
<dbReference type="Pfam" id="PF00096">
    <property type="entry name" value="zf-C2H2"/>
    <property type="match status" value="4"/>
</dbReference>
<evidence type="ECO:0000313" key="12">
    <source>
        <dbReference type="Proteomes" id="UP001652580"/>
    </source>
</evidence>
<reference evidence="13" key="1">
    <citation type="submission" date="2025-08" db="UniProtKB">
        <authorList>
            <consortium name="RefSeq"/>
        </authorList>
    </citation>
    <scope>IDENTIFICATION</scope>
</reference>
<keyword evidence="5" id="KW-0862">Zinc</keyword>
<organism evidence="12 13">
    <name type="scientific">Balaenoptera acutorostrata</name>
    <name type="common">Common minke whale</name>
    <name type="synonym">Balaena rostrata</name>
    <dbReference type="NCBI Taxonomy" id="9767"/>
    <lineage>
        <taxon>Eukaryota</taxon>
        <taxon>Metazoa</taxon>
        <taxon>Chordata</taxon>
        <taxon>Craniata</taxon>
        <taxon>Vertebrata</taxon>
        <taxon>Euteleostomi</taxon>
        <taxon>Mammalia</taxon>
        <taxon>Eutheria</taxon>
        <taxon>Laurasiatheria</taxon>
        <taxon>Artiodactyla</taxon>
        <taxon>Whippomorpha</taxon>
        <taxon>Cetacea</taxon>
        <taxon>Mysticeti</taxon>
        <taxon>Balaenopteridae</taxon>
        <taxon>Balaenoptera</taxon>
    </lineage>
</organism>
<dbReference type="InterPro" id="IPR036051">
    <property type="entry name" value="KRAB_dom_sf"/>
</dbReference>
<dbReference type="SMART" id="SM00349">
    <property type="entry name" value="KRAB"/>
    <property type="match status" value="1"/>
</dbReference>
<evidence type="ECO:0000259" key="10">
    <source>
        <dbReference type="PROSITE" id="PS50157"/>
    </source>
</evidence>
<feature type="domain" description="C2H2-type" evidence="10">
    <location>
        <begin position="270"/>
        <end position="297"/>
    </location>
</feature>
<dbReference type="Proteomes" id="UP001652580">
    <property type="component" value="Chromosome 3"/>
</dbReference>
<feature type="region of interest" description="Disordered" evidence="9">
    <location>
        <begin position="101"/>
        <end position="127"/>
    </location>
</feature>
<keyword evidence="4 8" id="KW-0863">Zinc-finger</keyword>
<dbReference type="SUPFAM" id="SSF109640">
    <property type="entry name" value="KRAB domain (Kruppel-associated box)"/>
    <property type="match status" value="1"/>
</dbReference>
<feature type="domain" description="C2H2-type" evidence="10">
    <location>
        <begin position="214"/>
        <end position="241"/>
    </location>
</feature>
<protein>
    <submittedName>
        <fullName evidence="13">Zinc finger protein 813-like</fullName>
    </submittedName>
</protein>
<dbReference type="Pfam" id="PF01352">
    <property type="entry name" value="KRAB"/>
    <property type="match status" value="1"/>
</dbReference>
<feature type="domain" description="C2H2-type" evidence="10">
    <location>
        <begin position="298"/>
        <end position="325"/>
    </location>
</feature>
<evidence type="ECO:0000256" key="5">
    <source>
        <dbReference type="ARBA" id="ARBA00022833"/>
    </source>
</evidence>
<evidence type="ECO:0000256" key="1">
    <source>
        <dbReference type="ARBA" id="ARBA00004123"/>
    </source>
</evidence>
<dbReference type="GeneID" id="102997457"/>
<name>A0ABM3T9B1_BALAC</name>
<evidence type="ECO:0000256" key="7">
    <source>
        <dbReference type="ARBA" id="ARBA00023242"/>
    </source>
</evidence>
<gene>
    <name evidence="13" type="primary">LOC102997457</name>
</gene>
<feature type="domain" description="C2H2-type" evidence="10">
    <location>
        <begin position="326"/>
        <end position="353"/>
    </location>
</feature>
<evidence type="ECO:0000256" key="8">
    <source>
        <dbReference type="PROSITE-ProRule" id="PRU00042"/>
    </source>
</evidence>
<dbReference type="InterPro" id="IPR001909">
    <property type="entry name" value="KRAB"/>
</dbReference>
<evidence type="ECO:0000256" key="3">
    <source>
        <dbReference type="ARBA" id="ARBA00022737"/>
    </source>
</evidence>
<evidence type="ECO:0000256" key="9">
    <source>
        <dbReference type="SAM" id="MobiDB-lite"/>
    </source>
</evidence>
<dbReference type="Gene3D" id="3.30.160.60">
    <property type="entry name" value="Classic Zinc Finger"/>
    <property type="match status" value="6"/>
</dbReference>
<dbReference type="PROSITE" id="PS50805">
    <property type="entry name" value="KRAB"/>
    <property type="match status" value="1"/>
</dbReference>
<evidence type="ECO:0000256" key="4">
    <source>
        <dbReference type="ARBA" id="ARBA00022771"/>
    </source>
</evidence>
<dbReference type="RefSeq" id="XP_057398690.1">
    <property type="nucleotide sequence ID" value="XM_057542707.1"/>
</dbReference>
<sequence>MALSQGQLTFKDLAIEFTQEEWECLDPAQRALYRDVMLETYRNLLSLDISHIHVIKKLQLKANTDRGEVFQTLMFRRHNWNEMKHFYLRVIRENIREFDSQQSDEERNCKGMPINQNDNLTDKRNRNGRSVAGIKPIENRFPLSFLDELHIFKSEEKMDEFNQADKSVKGSASFSPLQGISPGVQVNISNIHGSNYMQSLIVTQDQKAQRERTYKCNECGKIFLQVSYLNRPQILHTGEKLHKCDVCGRIFSKNSYLVIHQRIHTGENPYKCNVCGKVFSRKKDLRVHNRIHTGEKPYICNECGKAFYYASLLKKHQIIHTGTKPYKCDVCGKVFGQNLYLSVHQTVHTGERPYKCNECEKTFCYGLFLTGHQRTHTGCKAISM</sequence>
<dbReference type="PROSITE" id="PS50157">
    <property type="entry name" value="ZINC_FINGER_C2H2_2"/>
    <property type="match status" value="6"/>
</dbReference>
<dbReference type="InterPro" id="IPR013087">
    <property type="entry name" value="Znf_C2H2_type"/>
</dbReference>
<dbReference type="InterPro" id="IPR036236">
    <property type="entry name" value="Znf_C2H2_sf"/>
</dbReference>
<proteinExistence type="predicted"/>
<evidence type="ECO:0000256" key="6">
    <source>
        <dbReference type="ARBA" id="ARBA00023125"/>
    </source>
</evidence>
<dbReference type="PANTHER" id="PTHR24381:SF390">
    <property type="entry name" value="ZINC FINGER PROTEIN 37 HOMOLOG"/>
    <property type="match status" value="1"/>
</dbReference>
<evidence type="ECO:0000259" key="11">
    <source>
        <dbReference type="PROSITE" id="PS50805"/>
    </source>
</evidence>
<dbReference type="Gene3D" id="6.10.140.140">
    <property type="match status" value="1"/>
</dbReference>
<keyword evidence="6" id="KW-0238">DNA-binding</keyword>
<dbReference type="CDD" id="cd07765">
    <property type="entry name" value="KRAB_A-box"/>
    <property type="match status" value="1"/>
</dbReference>
<dbReference type="SUPFAM" id="SSF57667">
    <property type="entry name" value="beta-beta-alpha zinc fingers"/>
    <property type="match status" value="3"/>
</dbReference>
<evidence type="ECO:0000256" key="2">
    <source>
        <dbReference type="ARBA" id="ARBA00022723"/>
    </source>
</evidence>
<keyword evidence="3" id="KW-0677">Repeat</keyword>
<feature type="domain" description="C2H2-type" evidence="10">
    <location>
        <begin position="242"/>
        <end position="269"/>
    </location>
</feature>
<comment type="subcellular location">
    <subcellularLocation>
        <location evidence="1">Nucleus</location>
    </subcellularLocation>
</comment>
<evidence type="ECO:0000313" key="13">
    <source>
        <dbReference type="RefSeq" id="XP_057398690.1"/>
    </source>
</evidence>